<name>A0A4Z2EHZ1_9TELE</name>
<comment type="caution">
    <text evidence="2">The sequence shown here is derived from an EMBL/GenBank/DDBJ whole genome shotgun (WGS) entry which is preliminary data.</text>
</comment>
<organism evidence="2 3">
    <name type="scientific">Liparis tanakae</name>
    <name type="common">Tanaka's snailfish</name>
    <dbReference type="NCBI Taxonomy" id="230148"/>
    <lineage>
        <taxon>Eukaryota</taxon>
        <taxon>Metazoa</taxon>
        <taxon>Chordata</taxon>
        <taxon>Craniata</taxon>
        <taxon>Vertebrata</taxon>
        <taxon>Euteleostomi</taxon>
        <taxon>Actinopterygii</taxon>
        <taxon>Neopterygii</taxon>
        <taxon>Teleostei</taxon>
        <taxon>Neoteleostei</taxon>
        <taxon>Acanthomorphata</taxon>
        <taxon>Eupercaria</taxon>
        <taxon>Perciformes</taxon>
        <taxon>Cottioidei</taxon>
        <taxon>Cottales</taxon>
        <taxon>Liparidae</taxon>
        <taxon>Liparis</taxon>
    </lineage>
</organism>
<dbReference type="EMBL" id="SRLO01006949">
    <property type="protein sequence ID" value="TNN28385.1"/>
    <property type="molecule type" value="Genomic_DNA"/>
</dbReference>
<accession>A0A4Z2EHZ1</accession>
<keyword evidence="3" id="KW-1185">Reference proteome</keyword>
<evidence type="ECO:0000313" key="3">
    <source>
        <dbReference type="Proteomes" id="UP000314294"/>
    </source>
</evidence>
<dbReference type="AlphaFoldDB" id="A0A4Z2EHZ1"/>
<dbReference type="Proteomes" id="UP000314294">
    <property type="component" value="Unassembled WGS sequence"/>
</dbReference>
<feature type="compositionally biased region" description="Basic residues" evidence="1">
    <location>
        <begin position="80"/>
        <end position="90"/>
    </location>
</feature>
<gene>
    <name evidence="2" type="ORF">EYF80_061465</name>
</gene>
<protein>
    <submittedName>
        <fullName evidence="2">Uncharacterized protein</fullName>
    </submittedName>
</protein>
<feature type="region of interest" description="Disordered" evidence="1">
    <location>
        <begin position="23"/>
        <end position="90"/>
    </location>
</feature>
<evidence type="ECO:0000256" key="1">
    <source>
        <dbReference type="SAM" id="MobiDB-lite"/>
    </source>
</evidence>
<sequence length="90" mass="9858">MGISLSQWAGIEPRHAAALCPCRTEPLGAPRRPDPRLTPSSERLGPEPEPSGWPPHRALWAEQCSMEGLSGEPSDGVLKNRPRPSHSPRY</sequence>
<reference evidence="2 3" key="1">
    <citation type="submission" date="2019-03" db="EMBL/GenBank/DDBJ databases">
        <title>First draft genome of Liparis tanakae, snailfish: a comprehensive survey of snailfish specific genes.</title>
        <authorList>
            <person name="Kim W."/>
            <person name="Song I."/>
            <person name="Jeong J.-H."/>
            <person name="Kim D."/>
            <person name="Kim S."/>
            <person name="Ryu S."/>
            <person name="Song J.Y."/>
            <person name="Lee S.K."/>
        </authorList>
    </citation>
    <scope>NUCLEOTIDE SEQUENCE [LARGE SCALE GENOMIC DNA]</scope>
    <source>
        <tissue evidence="2">Muscle</tissue>
    </source>
</reference>
<evidence type="ECO:0000313" key="2">
    <source>
        <dbReference type="EMBL" id="TNN28385.1"/>
    </source>
</evidence>
<proteinExistence type="predicted"/>